<dbReference type="EC" id="3.1.1.96" evidence="2"/>
<evidence type="ECO:0000256" key="1">
    <source>
        <dbReference type="ARBA" id="ARBA00009673"/>
    </source>
</evidence>
<dbReference type="GO" id="GO:0106026">
    <property type="term" value="F:Gly-tRNA(Ala) deacylase activity"/>
    <property type="evidence" value="ECO:0007669"/>
    <property type="project" value="UniProtKB-UniRule"/>
</dbReference>
<dbReference type="PATRIC" id="fig|626937.4.peg.2221"/>
<accession>A0A136Q2V7</accession>
<comment type="similarity">
    <text evidence="1 2">Belongs to the DTD family.</text>
</comment>
<dbReference type="GO" id="GO:0051500">
    <property type="term" value="F:D-tyrosyl-tRNA(Tyr) deacylase activity"/>
    <property type="evidence" value="ECO:0007669"/>
    <property type="project" value="TreeGrafter"/>
</dbReference>
<keyword evidence="2" id="KW-0694">RNA-binding</keyword>
<dbReference type="NCBIfam" id="TIGR00256">
    <property type="entry name" value="D-aminoacyl-tRNA deacylase"/>
    <property type="match status" value="1"/>
</dbReference>
<evidence type="ECO:0000313" key="3">
    <source>
        <dbReference type="EMBL" id="KXK65005.1"/>
    </source>
</evidence>
<dbReference type="GO" id="GO:0000049">
    <property type="term" value="F:tRNA binding"/>
    <property type="evidence" value="ECO:0007669"/>
    <property type="project" value="UniProtKB-UniRule"/>
</dbReference>
<dbReference type="CDD" id="cd00563">
    <property type="entry name" value="Dtyr_deacylase"/>
    <property type="match status" value="1"/>
</dbReference>
<dbReference type="Proteomes" id="UP000070366">
    <property type="component" value="Unassembled WGS sequence"/>
</dbReference>
<feature type="short sequence motif" description="Gly-cisPro motif, important for rejection of L-amino acids" evidence="2">
    <location>
        <begin position="137"/>
        <end position="138"/>
    </location>
</feature>
<protein>
    <recommendedName>
        <fullName evidence="2">D-aminoacyl-tRNA deacylase</fullName>
        <shortName evidence="2">DTD</shortName>
        <ecNumber evidence="2">3.1.1.96</ecNumber>
    </recommendedName>
    <alternativeName>
        <fullName evidence="2">Gly-tRNA(Ala) deacylase</fullName>
        <ecNumber evidence="2">3.1.1.-</ecNumber>
    </alternativeName>
</protein>
<dbReference type="Gene3D" id="3.50.80.10">
    <property type="entry name" value="D-tyrosyl-tRNA(Tyr) deacylase"/>
    <property type="match status" value="1"/>
</dbReference>
<dbReference type="EMBL" id="LSZW01000063">
    <property type="protein sequence ID" value="KXK65005.1"/>
    <property type="molecule type" value="Genomic_DNA"/>
</dbReference>
<dbReference type="STRING" id="626937.HMPREF3293_02254"/>
<comment type="subunit">
    <text evidence="2">Homodimer.</text>
</comment>
<comment type="domain">
    <text evidence="2">A Gly-cisPro motif from one monomer fits into the active site of the other monomer to allow specific chiral rejection of L-amino acids.</text>
</comment>
<reference evidence="3 4" key="1">
    <citation type="submission" date="2016-02" db="EMBL/GenBank/DDBJ databases">
        <authorList>
            <person name="Wen L."/>
            <person name="He K."/>
            <person name="Yang H."/>
        </authorList>
    </citation>
    <scope>NUCLEOTIDE SEQUENCE [LARGE SCALE GENOMIC DNA]</scope>
    <source>
        <strain evidence="3 4">DSM 22607</strain>
    </source>
</reference>
<comment type="catalytic activity">
    <reaction evidence="2">
        <text>a D-aminoacyl-tRNA + H2O = a tRNA + a D-alpha-amino acid + H(+)</text>
        <dbReference type="Rhea" id="RHEA:13953"/>
        <dbReference type="Rhea" id="RHEA-COMP:10123"/>
        <dbReference type="Rhea" id="RHEA-COMP:10124"/>
        <dbReference type="ChEBI" id="CHEBI:15377"/>
        <dbReference type="ChEBI" id="CHEBI:15378"/>
        <dbReference type="ChEBI" id="CHEBI:59871"/>
        <dbReference type="ChEBI" id="CHEBI:78442"/>
        <dbReference type="ChEBI" id="CHEBI:79333"/>
        <dbReference type="EC" id="3.1.1.96"/>
    </reaction>
</comment>
<proteinExistence type="inferred from homology"/>
<dbReference type="AlphaFoldDB" id="A0A136Q2V7"/>
<gene>
    <name evidence="2" type="primary">dtd</name>
    <name evidence="3" type="ORF">HMPREF3293_02254</name>
</gene>
<dbReference type="Pfam" id="PF02580">
    <property type="entry name" value="Tyr_Deacylase"/>
    <property type="match status" value="1"/>
</dbReference>
<organism evidence="3 4">
    <name type="scientific">Christensenella minuta</name>
    <dbReference type="NCBI Taxonomy" id="626937"/>
    <lineage>
        <taxon>Bacteria</taxon>
        <taxon>Bacillati</taxon>
        <taxon>Bacillota</taxon>
        <taxon>Clostridia</taxon>
        <taxon>Christensenellales</taxon>
        <taxon>Christensenellaceae</taxon>
        <taxon>Christensenella</taxon>
    </lineage>
</organism>
<comment type="caution">
    <text evidence="3">The sequence shown here is derived from an EMBL/GenBank/DDBJ whole genome shotgun (WGS) entry which is preliminary data.</text>
</comment>
<dbReference type="InterPro" id="IPR023509">
    <property type="entry name" value="DTD-like_sf"/>
</dbReference>
<evidence type="ECO:0000313" key="4">
    <source>
        <dbReference type="Proteomes" id="UP000070366"/>
    </source>
</evidence>
<dbReference type="GO" id="GO:0005737">
    <property type="term" value="C:cytoplasm"/>
    <property type="evidence" value="ECO:0007669"/>
    <property type="project" value="UniProtKB-SubCell"/>
</dbReference>
<keyword evidence="2" id="KW-0820">tRNA-binding</keyword>
<keyword evidence="2" id="KW-0378">Hydrolase</keyword>
<dbReference type="HAMAP" id="MF_00518">
    <property type="entry name" value="Deacylase_Dtd"/>
    <property type="match status" value="1"/>
</dbReference>
<keyword evidence="4" id="KW-1185">Reference proteome</keyword>
<dbReference type="FunFam" id="3.50.80.10:FF:000001">
    <property type="entry name" value="D-aminoacyl-tRNA deacylase"/>
    <property type="match status" value="1"/>
</dbReference>
<keyword evidence="2" id="KW-0963">Cytoplasm</keyword>
<dbReference type="PANTHER" id="PTHR10472:SF5">
    <property type="entry name" value="D-AMINOACYL-TRNA DEACYLASE 1"/>
    <property type="match status" value="1"/>
</dbReference>
<dbReference type="RefSeq" id="WP_066518689.1">
    <property type="nucleotide sequence ID" value="NZ_CABMOF010000001.1"/>
</dbReference>
<dbReference type="InterPro" id="IPR003732">
    <property type="entry name" value="Daa-tRNA_deacyls_DTD"/>
</dbReference>
<dbReference type="OrthoDB" id="9801395at2"/>
<comment type="subcellular location">
    <subcellularLocation>
        <location evidence="2">Cytoplasm</location>
    </subcellularLocation>
</comment>
<dbReference type="GO" id="GO:0019478">
    <property type="term" value="P:D-amino acid catabolic process"/>
    <property type="evidence" value="ECO:0007669"/>
    <property type="project" value="UniProtKB-UniRule"/>
</dbReference>
<name>A0A136Q2V7_9FIRM</name>
<comment type="catalytic activity">
    <reaction evidence="2">
        <text>glycyl-tRNA(Ala) + H2O = tRNA(Ala) + glycine + H(+)</text>
        <dbReference type="Rhea" id="RHEA:53744"/>
        <dbReference type="Rhea" id="RHEA-COMP:9657"/>
        <dbReference type="Rhea" id="RHEA-COMP:13640"/>
        <dbReference type="ChEBI" id="CHEBI:15377"/>
        <dbReference type="ChEBI" id="CHEBI:15378"/>
        <dbReference type="ChEBI" id="CHEBI:57305"/>
        <dbReference type="ChEBI" id="CHEBI:78442"/>
        <dbReference type="ChEBI" id="CHEBI:78522"/>
    </reaction>
</comment>
<sequence>MRAVVQRVKNAAVAVDGETVSKIDMGLLVLLGISTEDTEKDMDYIAEKCVNLRIFEDSEAVMNLSVKDVAGEILVVSQFTLYGDARKGRRPSYIRAASPDTARDLFERCVFLFCKKYEKIQIGKFQAEMQVSLINDGPVTILLDSKKEF</sequence>
<dbReference type="SUPFAM" id="SSF69500">
    <property type="entry name" value="DTD-like"/>
    <property type="match status" value="1"/>
</dbReference>
<evidence type="ECO:0000256" key="2">
    <source>
        <dbReference type="HAMAP-Rule" id="MF_00518"/>
    </source>
</evidence>
<dbReference type="KEGG" id="cmiu:B1H56_04045"/>
<dbReference type="GO" id="GO:0043908">
    <property type="term" value="F:Ser(Gly)-tRNA(Ala) hydrolase activity"/>
    <property type="evidence" value="ECO:0007669"/>
    <property type="project" value="UniProtKB-UniRule"/>
</dbReference>
<dbReference type="PANTHER" id="PTHR10472">
    <property type="entry name" value="D-TYROSYL-TRNA TYR DEACYLASE"/>
    <property type="match status" value="1"/>
</dbReference>
<dbReference type="EC" id="3.1.1.-" evidence="2"/>
<comment type="function">
    <text evidence="2">An aminoacyl-tRNA editing enzyme that deacylates mischarged D-aminoacyl-tRNAs. Also deacylates mischarged glycyl-tRNA(Ala), protecting cells against glycine mischarging by AlaRS. Acts via tRNA-based rather than protein-based catalysis; rejects L-amino acids rather than detecting D-amino acids in the active site. By recycling D-aminoacyl-tRNA to D-amino acids and free tRNA molecules, this enzyme counteracts the toxicity associated with the formation of D-aminoacyl-tRNA entities in vivo and helps enforce protein L-homochirality.</text>
</comment>